<dbReference type="GO" id="GO:0005829">
    <property type="term" value="C:cytosol"/>
    <property type="evidence" value="ECO:0007669"/>
    <property type="project" value="TreeGrafter"/>
</dbReference>
<keyword evidence="2" id="KW-1185">Reference proteome</keyword>
<name>R7YJ95_CONA1</name>
<accession>R7YJ95</accession>
<dbReference type="OMA" id="QAMKVFY"/>
<dbReference type="GO" id="GO:0051865">
    <property type="term" value="P:protein autoubiquitination"/>
    <property type="evidence" value="ECO:0007669"/>
    <property type="project" value="TreeGrafter"/>
</dbReference>
<organism evidence="1 2">
    <name type="scientific">Coniosporium apollinis (strain CBS 100218)</name>
    <name type="common">Rock-inhabiting black yeast</name>
    <dbReference type="NCBI Taxonomy" id="1168221"/>
    <lineage>
        <taxon>Eukaryota</taxon>
        <taxon>Fungi</taxon>
        <taxon>Dikarya</taxon>
        <taxon>Ascomycota</taxon>
        <taxon>Pezizomycotina</taxon>
        <taxon>Dothideomycetes</taxon>
        <taxon>Dothideomycetes incertae sedis</taxon>
        <taxon>Coniosporium</taxon>
    </lineage>
</organism>
<dbReference type="AlphaFoldDB" id="R7YJ95"/>
<dbReference type="PANTHER" id="PTHR31531:SF2">
    <property type="entry name" value="E3 UBIQUITIN-PROTEIN LIGASE E3D"/>
    <property type="match status" value="1"/>
</dbReference>
<dbReference type="PANTHER" id="PTHR31531">
    <property type="entry name" value="E3 UBIQUITIN-PROTEIN LIGASE E3D FAMILY MEMBER"/>
    <property type="match status" value="1"/>
</dbReference>
<protein>
    <recommendedName>
        <fullName evidence="3">Ubiquitin-conjugating enzyme E2-binding protein</fullName>
    </recommendedName>
</protein>
<dbReference type="GO" id="GO:0000151">
    <property type="term" value="C:ubiquitin ligase complex"/>
    <property type="evidence" value="ECO:0007669"/>
    <property type="project" value="TreeGrafter"/>
</dbReference>
<dbReference type="GO" id="GO:0006513">
    <property type="term" value="P:protein monoubiquitination"/>
    <property type="evidence" value="ECO:0007669"/>
    <property type="project" value="TreeGrafter"/>
</dbReference>
<dbReference type="RefSeq" id="XP_007777270.1">
    <property type="nucleotide sequence ID" value="XM_007779080.1"/>
</dbReference>
<dbReference type="Proteomes" id="UP000016924">
    <property type="component" value="Unassembled WGS sequence"/>
</dbReference>
<dbReference type="STRING" id="1168221.R7YJ95"/>
<evidence type="ECO:0000313" key="1">
    <source>
        <dbReference type="EMBL" id="EON61953.1"/>
    </source>
</evidence>
<dbReference type="GO" id="GO:0031624">
    <property type="term" value="F:ubiquitin conjugating enzyme binding"/>
    <property type="evidence" value="ECO:0007669"/>
    <property type="project" value="TreeGrafter"/>
</dbReference>
<dbReference type="HOGENOM" id="CLU_029122_1_1_1"/>
<dbReference type="GO" id="GO:0005634">
    <property type="term" value="C:nucleus"/>
    <property type="evidence" value="ECO:0007669"/>
    <property type="project" value="TreeGrafter"/>
</dbReference>
<dbReference type="GO" id="GO:0061630">
    <property type="term" value="F:ubiquitin protein ligase activity"/>
    <property type="evidence" value="ECO:0007669"/>
    <property type="project" value="TreeGrafter"/>
</dbReference>
<dbReference type="GeneID" id="19898482"/>
<dbReference type="GO" id="GO:0043161">
    <property type="term" value="P:proteasome-mediated ubiquitin-dependent protein catabolic process"/>
    <property type="evidence" value="ECO:0007669"/>
    <property type="project" value="TreeGrafter"/>
</dbReference>
<gene>
    <name evidence="1" type="ORF">W97_01171</name>
</gene>
<dbReference type="GO" id="GO:0030332">
    <property type="term" value="F:cyclin binding"/>
    <property type="evidence" value="ECO:0007669"/>
    <property type="project" value="TreeGrafter"/>
</dbReference>
<evidence type="ECO:0000313" key="2">
    <source>
        <dbReference type="Proteomes" id="UP000016924"/>
    </source>
</evidence>
<dbReference type="eggNOG" id="KOG4784">
    <property type="taxonomic scope" value="Eukaryota"/>
</dbReference>
<sequence>MTQISLYAEHLLNIHTVSLTATLQTLSNKETKASLSADGETISLTHAGETTTIRLPTKLSGGSDAALTLPAAPAKELTLRLQLKDTSPGRLRSGSFQGSENHVPWSAGALNGRHVRVYCASKGCGQELVKRGTVGDGGWKDLPNENWAEMMDFWHCHKPDHRHGHGARDGEGKGYAAANRLVARRGTGFVDLGGLLLKEEDCCVKRNTSDHERSKLQQLLCLGCGGLVGTIDDRVEGFKLWKWAVALSFGDEPPKQYSIQKWVSAQLLALVENEGVRKFVVGDASAEADGSKERLMLWVFTPDLSFSSSKEQETRNDPTRAMKILWKEAVEKAESSFSSEELALPSPIFGALRAALGGSAELLPASARKFQNWQVGLLERFGDDER</sequence>
<evidence type="ECO:0008006" key="3">
    <source>
        <dbReference type="Google" id="ProtNLM"/>
    </source>
</evidence>
<reference evidence="2" key="1">
    <citation type="submission" date="2012-06" db="EMBL/GenBank/DDBJ databases">
        <title>The genome sequence of Coniosporium apollinis CBS 100218.</title>
        <authorList>
            <consortium name="The Broad Institute Genome Sequencing Platform"/>
            <person name="Cuomo C."/>
            <person name="Gorbushina A."/>
            <person name="Noack S."/>
            <person name="Walker B."/>
            <person name="Young S.K."/>
            <person name="Zeng Q."/>
            <person name="Gargeya S."/>
            <person name="Fitzgerald M."/>
            <person name="Haas B."/>
            <person name="Abouelleil A."/>
            <person name="Alvarado L."/>
            <person name="Arachchi H.M."/>
            <person name="Berlin A.M."/>
            <person name="Chapman S.B."/>
            <person name="Goldberg J."/>
            <person name="Griggs A."/>
            <person name="Gujja S."/>
            <person name="Hansen M."/>
            <person name="Howarth C."/>
            <person name="Imamovic A."/>
            <person name="Larimer J."/>
            <person name="McCowan C."/>
            <person name="Montmayeur A."/>
            <person name="Murphy C."/>
            <person name="Neiman D."/>
            <person name="Pearson M."/>
            <person name="Priest M."/>
            <person name="Roberts A."/>
            <person name="Saif S."/>
            <person name="Shea T."/>
            <person name="Sisk P."/>
            <person name="Sykes S."/>
            <person name="Wortman J."/>
            <person name="Nusbaum C."/>
            <person name="Birren B."/>
        </authorList>
    </citation>
    <scope>NUCLEOTIDE SEQUENCE [LARGE SCALE GENOMIC DNA]</scope>
    <source>
        <strain evidence="2">CBS 100218</strain>
    </source>
</reference>
<dbReference type="GO" id="GO:0000209">
    <property type="term" value="P:protein polyubiquitination"/>
    <property type="evidence" value="ECO:0007669"/>
    <property type="project" value="TreeGrafter"/>
</dbReference>
<dbReference type="InterPro" id="IPR019193">
    <property type="entry name" value="UBQ-conj_enz_E2-bd_prot"/>
</dbReference>
<proteinExistence type="predicted"/>
<dbReference type="OrthoDB" id="66510at2759"/>
<dbReference type="Pfam" id="PF09814">
    <property type="entry name" value="HECT_2"/>
    <property type="match status" value="1"/>
</dbReference>
<dbReference type="EMBL" id="JH767557">
    <property type="protein sequence ID" value="EON61953.1"/>
    <property type="molecule type" value="Genomic_DNA"/>
</dbReference>